<dbReference type="InterPro" id="IPR001254">
    <property type="entry name" value="Trypsin_dom"/>
</dbReference>
<sequence>MWWITYNQWTTQMRLHMEFPSNDIAVAKLLRTTRNQIIPATLSITPNIRMYRLKVQVAGCGLSNDNVSPQIIQTAKLKIIKKIECEAIAMRLLGHREIIEERYLCTIANPYTLLSSGDSGGPLFYRNIILGINVGNYPSLNDCM</sequence>
<evidence type="ECO:0000259" key="1">
    <source>
        <dbReference type="Pfam" id="PF00089"/>
    </source>
</evidence>
<reference evidence="3" key="1">
    <citation type="submission" date="2025-08" db="UniProtKB">
        <authorList>
            <consortium name="RefSeq"/>
        </authorList>
    </citation>
    <scope>IDENTIFICATION</scope>
</reference>
<protein>
    <submittedName>
        <fullName evidence="3">Uncharacterized protein LOC105363529</fullName>
    </submittedName>
</protein>
<dbReference type="KEGG" id="csol:105363529"/>
<dbReference type="GO" id="GO:0006508">
    <property type="term" value="P:proteolysis"/>
    <property type="evidence" value="ECO:0007669"/>
    <property type="project" value="InterPro"/>
</dbReference>
<dbReference type="Gene3D" id="2.40.10.10">
    <property type="entry name" value="Trypsin-like serine proteases"/>
    <property type="match status" value="1"/>
</dbReference>
<keyword evidence="2" id="KW-1185">Reference proteome</keyword>
<proteinExistence type="predicted"/>
<organism evidence="2 3">
    <name type="scientific">Ceratosolen solmsi marchali</name>
    <dbReference type="NCBI Taxonomy" id="326594"/>
    <lineage>
        <taxon>Eukaryota</taxon>
        <taxon>Metazoa</taxon>
        <taxon>Ecdysozoa</taxon>
        <taxon>Arthropoda</taxon>
        <taxon>Hexapoda</taxon>
        <taxon>Insecta</taxon>
        <taxon>Pterygota</taxon>
        <taxon>Neoptera</taxon>
        <taxon>Endopterygota</taxon>
        <taxon>Hymenoptera</taxon>
        <taxon>Apocrita</taxon>
        <taxon>Proctotrupomorpha</taxon>
        <taxon>Chalcidoidea</taxon>
        <taxon>Agaonidae</taxon>
        <taxon>Agaoninae</taxon>
        <taxon>Ceratosolen</taxon>
    </lineage>
</organism>
<name>A0AAJ7DX13_9HYME</name>
<dbReference type="InterPro" id="IPR009003">
    <property type="entry name" value="Peptidase_S1_PA"/>
</dbReference>
<dbReference type="AlphaFoldDB" id="A0AAJ7DX13"/>
<dbReference type="GO" id="GO:0004252">
    <property type="term" value="F:serine-type endopeptidase activity"/>
    <property type="evidence" value="ECO:0007669"/>
    <property type="project" value="InterPro"/>
</dbReference>
<dbReference type="GeneID" id="105363529"/>
<accession>A0AAJ7DX13</accession>
<gene>
    <name evidence="3" type="primary">LOC105363529</name>
</gene>
<evidence type="ECO:0000313" key="3">
    <source>
        <dbReference type="RefSeq" id="XP_011499562.1"/>
    </source>
</evidence>
<feature type="domain" description="Peptidase S1" evidence="1">
    <location>
        <begin position="10"/>
        <end position="137"/>
    </location>
</feature>
<dbReference type="Pfam" id="PF00089">
    <property type="entry name" value="Trypsin"/>
    <property type="match status" value="1"/>
</dbReference>
<dbReference type="SUPFAM" id="SSF50494">
    <property type="entry name" value="Trypsin-like serine proteases"/>
    <property type="match status" value="1"/>
</dbReference>
<dbReference type="RefSeq" id="XP_011499562.1">
    <property type="nucleotide sequence ID" value="XM_011501260.1"/>
</dbReference>
<evidence type="ECO:0000313" key="2">
    <source>
        <dbReference type="Proteomes" id="UP000695007"/>
    </source>
</evidence>
<dbReference type="InterPro" id="IPR043504">
    <property type="entry name" value="Peptidase_S1_PA_chymotrypsin"/>
</dbReference>
<dbReference type="Proteomes" id="UP000695007">
    <property type="component" value="Unplaced"/>
</dbReference>